<sequence>MGNTRPVLVDAKQGIVDGTFYGFYQFADNGHAIPVAVIEFCDGQVGMIAPDRFRFADIRRPSSDGEEGGGNVDE</sequence>
<keyword evidence="2" id="KW-1185">Reference proteome</keyword>
<organism evidence="1 2">
    <name type="scientific">Collinsella ihumii</name>
    <dbReference type="NCBI Taxonomy" id="1720204"/>
    <lineage>
        <taxon>Bacteria</taxon>
        <taxon>Bacillati</taxon>
        <taxon>Actinomycetota</taxon>
        <taxon>Coriobacteriia</taxon>
        <taxon>Coriobacteriales</taxon>
        <taxon>Coriobacteriaceae</taxon>
        <taxon>Collinsella</taxon>
    </lineage>
</organism>
<dbReference type="Proteomes" id="UP001168435">
    <property type="component" value="Unassembled WGS sequence"/>
</dbReference>
<protein>
    <submittedName>
        <fullName evidence="1">Uncharacterized protein</fullName>
    </submittedName>
</protein>
<accession>A0ABT7XFQ3</accession>
<name>A0ABT7XFQ3_9ACTN</name>
<dbReference type="EMBL" id="JAUEIQ010000007">
    <property type="protein sequence ID" value="MDN0064234.1"/>
    <property type="molecule type" value="Genomic_DNA"/>
</dbReference>
<evidence type="ECO:0000313" key="1">
    <source>
        <dbReference type="EMBL" id="MDN0064234.1"/>
    </source>
</evidence>
<reference evidence="1" key="1">
    <citation type="submission" date="2023-06" db="EMBL/GenBank/DDBJ databases">
        <authorList>
            <person name="Zeman M."/>
            <person name="Kubasova T."/>
            <person name="Jahodarova E."/>
            <person name="Nykrynova M."/>
            <person name="Rychlik I."/>
        </authorList>
    </citation>
    <scope>NUCLEOTIDE SEQUENCE</scope>
    <source>
        <strain evidence="1">176_SSukc20</strain>
    </source>
</reference>
<gene>
    <name evidence="1" type="ORF">QVN30_07925</name>
</gene>
<comment type="caution">
    <text evidence="1">The sequence shown here is derived from an EMBL/GenBank/DDBJ whole genome shotgun (WGS) entry which is preliminary data.</text>
</comment>
<evidence type="ECO:0000313" key="2">
    <source>
        <dbReference type="Proteomes" id="UP001168435"/>
    </source>
</evidence>
<dbReference type="RefSeq" id="WP_087200651.1">
    <property type="nucleotide sequence ID" value="NZ_JAUEIM010000020.1"/>
</dbReference>
<proteinExistence type="predicted"/>
<reference evidence="1" key="2">
    <citation type="submission" date="2024-05" db="EMBL/GenBank/DDBJ databases">
        <title>Identification and characterization of horizontal gene transfer across gut microbiota members of farm animals based on homology search.</title>
        <authorList>
            <person name="Schwarzerova J."/>
            <person name="Nykrynova M."/>
            <person name="Jureckova K."/>
            <person name="Cejkova D."/>
            <person name="Rychlik I."/>
        </authorList>
    </citation>
    <scope>NUCLEOTIDE SEQUENCE</scope>
    <source>
        <strain evidence="1">176_SSukc20</strain>
    </source>
</reference>